<dbReference type="PRINTS" id="PR00791">
    <property type="entry name" value="PEPDIPTASEA"/>
</dbReference>
<evidence type="ECO:0000313" key="11">
    <source>
        <dbReference type="EMBL" id="RFB01688.1"/>
    </source>
</evidence>
<dbReference type="GO" id="GO:0008241">
    <property type="term" value="F:peptidyl-dipeptidase activity"/>
    <property type="evidence" value="ECO:0007669"/>
    <property type="project" value="InterPro"/>
</dbReference>
<keyword evidence="3" id="KW-0325">Glycoprotein</keyword>
<gene>
    <name evidence="11" type="ORF">DX908_15575</name>
</gene>
<dbReference type="PANTHER" id="PTHR10514:SF27">
    <property type="entry name" value="ANGIOTENSIN-CONVERTING ENZYME"/>
    <property type="match status" value="1"/>
</dbReference>
<dbReference type="Pfam" id="PF01401">
    <property type="entry name" value="Peptidase_M2"/>
    <property type="match status" value="1"/>
</dbReference>
<dbReference type="AlphaFoldDB" id="A0A371R8G0"/>
<dbReference type="InterPro" id="IPR001548">
    <property type="entry name" value="Peptidase_M2"/>
</dbReference>
<protein>
    <submittedName>
        <fullName evidence="11">Peptidase M2 family protein</fullName>
    </submittedName>
</protein>
<feature type="chain" id="PRO_5016843837" evidence="10">
    <location>
        <begin position="22"/>
        <end position="598"/>
    </location>
</feature>
<evidence type="ECO:0000256" key="9">
    <source>
        <dbReference type="PIRSR" id="PIRSR601548-8"/>
    </source>
</evidence>
<feature type="active site" description="Proton donor 2" evidence="5">
    <location>
        <position position="497"/>
    </location>
</feature>
<feature type="active site" description="Proton donor 1" evidence="4">
    <location>
        <position position="497"/>
    </location>
</feature>
<dbReference type="SUPFAM" id="SSF55486">
    <property type="entry name" value="Metalloproteases ('zincins'), catalytic domain"/>
    <property type="match status" value="1"/>
</dbReference>
<dbReference type="Proteomes" id="UP000264589">
    <property type="component" value="Unassembled WGS sequence"/>
</dbReference>
<feature type="binding site" evidence="6">
    <location>
        <position position="208"/>
    </location>
    <ligand>
        <name>chloride</name>
        <dbReference type="ChEBI" id="CHEBI:17996"/>
        <label>1</label>
    </ligand>
</feature>
<keyword evidence="7" id="KW-0479">Metal-binding</keyword>
<evidence type="ECO:0000256" key="5">
    <source>
        <dbReference type="PIRSR" id="PIRSR601548-11"/>
    </source>
</evidence>
<keyword evidence="1 10" id="KW-0732">Signal</keyword>
<feature type="binding site" evidence="9">
    <location>
        <position position="369"/>
    </location>
    <ligand>
        <name>Zn(2+)</name>
        <dbReference type="ChEBI" id="CHEBI:29105"/>
        <label>2</label>
        <note>catalytic</note>
    </ligand>
</feature>
<comment type="caution">
    <text evidence="11">The sequence shown here is derived from an EMBL/GenBank/DDBJ whole genome shotgun (WGS) entry which is preliminary data.</text>
</comment>
<feature type="disulfide bond" evidence="8">
    <location>
        <begin position="338"/>
        <end position="356"/>
    </location>
</feature>
<name>A0A371R8G0_9PROT</name>
<evidence type="ECO:0000256" key="1">
    <source>
        <dbReference type="ARBA" id="ARBA00022729"/>
    </source>
</evidence>
<evidence type="ECO:0000313" key="12">
    <source>
        <dbReference type="Proteomes" id="UP000264589"/>
    </source>
</evidence>
<dbReference type="PANTHER" id="PTHR10514">
    <property type="entry name" value="ANGIOTENSIN-CONVERTING ENZYME"/>
    <property type="match status" value="1"/>
</dbReference>
<reference evidence="11 12" key="1">
    <citation type="submission" date="2018-08" db="EMBL/GenBank/DDBJ databases">
        <title>Parvularcula sp. SM1705, isolated from surface water of the South Sea China.</title>
        <authorList>
            <person name="Sun L."/>
        </authorList>
    </citation>
    <scope>NUCLEOTIDE SEQUENCE [LARGE SCALE GENOMIC DNA]</scope>
    <source>
        <strain evidence="11 12">SM1705</strain>
    </source>
</reference>
<feature type="active site" description="Proton acceptor 2" evidence="5">
    <location>
        <position position="370"/>
    </location>
</feature>
<evidence type="ECO:0000256" key="10">
    <source>
        <dbReference type="SAM" id="SignalP"/>
    </source>
</evidence>
<organism evidence="11 12">
    <name type="scientific">Parvularcula marina</name>
    <dbReference type="NCBI Taxonomy" id="2292771"/>
    <lineage>
        <taxon>Bacteria</taxon>
        <taxon>Pseudomonadati</taxon>
        <taxon>Pseudomonadota</taxon>
        <taxon>Alphaproteobacteria</taxon>
        <taxon>Parvularculales</taxon>
        <taxon>Parvularculaceae</taxon>
        <taxon>Parvularcula</taxon>
    </lineage>
</organism>
<feature type="signal peptide" evidence="10">
    <location>
        <begin position="1"/>
        <end position="21"/>
    </location>
</feature>
<feature type="binding site" evidence="7">
    <location>
        <position position="369"/>
    </location>
    <ligand>
        <name>Zn(2+)</name>
        <dbReference type="ChEBI" id="CHEBI:29105"/>
        <label>1</label>
        <note>catalytic</note>
    </ligand>
</feature>
<feature type="binding site" evidence="9">
    <location>
        <position position="397"/>
    </location>
    <ligand>
        <name>Zn(2+)</name>
        <dbReference type="ChEBI" id="CHEBI:29105"/>
        <label>2</label>
        <note>catalytic</note>
    </ligand>
</feature>
<dbReference type="RefSeq" id="WP_116393403.1">
    <property type="nucleotide sequence ID" value="NZ_QUQO01000002.1"/>
</dbReference>
<feature type="binding site" evidence="7">
    <location>
        <position position="397"/>
    </location>
    <ligand>
        <name>Zn(2+)</name>
        <dbReference type="ChEBI" id="CHEBI:29105"/>
        <label>1</label>
        <note>catalytic</note>
    </ligand>
</feature>
<dbReference type="OrthoDB" id="5241329at2"/>
<evidence type="ECO:0000256" key="3">
    <source>
        <dbReference type="ARBA" id="ARBA00023180"/>
    </source>
</evidence>
<sequence>MTRTLAATLLLSTALCLPAAAAAKPSAREAKAFIAEVEENYEQLWEEAARIAWLKATYINFDSNWLEAKINAELTEIAVEYANRAKDFDDTRVSDDVRRKLNILKQSITLPAPTRDGAASELAAITSRLDSAYSTGKIDFEDEVVPQNQTEILMRQLRDPAKLEEVWTKWRGNSVQMKQDYVDMVEIANAGAKELGYDDLGQMWRSNYDMDPDAFAEETDRLWGQVEPLYTNLQCHVKYRLNEEYGDEVVPLDQPIRADLLGNMWAQSWGSIYDLVAPPTGDSESINLDEILVAADYTPLKITQTAESFFTSLGFDPLPDTFYERSQITKPEGREVVCHASAWNLDNVDDIRIKMCTEVNADDFRTMHHELGHNFYQRAYNKQPMLFRGDPNDGFHEAIGDMITLSITPEYLQQIGLVDEVPSADGDLALLMNEALEGVAFLPFGLLVDKWRWQVFSGELTPETYNDGWWALREQYQGIRPPNERPADAFDPGAKYHIPGNTPYMRYFLARVLQYQFYKAACDQIGWEGPLHRCSFYGAEEVGEKFNAMLEKGNSQPWQDSLELFTGTREMDASALVEYYRPLMEWLEAENEGRQCGW</sequence>
<evidence type="ECO:0000256" key="8">
    <source>
        <dbReference type="PIRSR" id="PIRSR601548-4"/>
    </source>
</evidence>
<dbReference type="EMBL" id="QUQO01000002">
    <property type="protein sequence ID" value="RFB01688.1"/>
    <property type="molecule type" value="Genomic_DNA"/>
</dbReference>
<dbReference type="GO" id="GO:0016020">
    <property type="term" value="C:membrane"/>
    <property type="evidence" value="ECO:0007669"/>
    <property type="project" value="InterPro"/>
</dbReference>
<dbReference type="PROSITE" id="PS52011">
    <property type="entry name" value="PEPTIDASE_M2"/>
    <property type="match status" value="1"/>
</dbReference>
<feature type="binding site" evidence="9">
    <location>
        <position position="373"/>
    </location>
    <ligand>
        <name>Zn(2+)</name>
        <dbReference type="ChEBI" id="CHEBI:29105"/>
        <label>2</label>
        <note>catalytic</note>
    </ligand>
</feature>
<evidence type="ECO:0000256" key="7">
    <source>
        <dbReference type="PIRSR" id="PIRSR601548-3"/>
    </source>
</evidence>
<proteinExistence type="predicted"/>
<feature type="active site" description="Proton acceptor 1" evidence="4">
    <location>
        <position position="370"/>
    </location>
</feature>
<keyword evidence="12" id="KW-1185">Reference proteome</keyword>
<accession>A0A371R8G0</accession>
<keyword evidence="7" id="KW-0862">Zinc</keyword>
<keyword evidence="2 8" id="KW-1015">Disulfide bond</keyword>
<evidence type="ECO:0000256" key="6">
    <source>
        <dbReference type="PIRSR" id="PIRSR601548-2"/>
    </source>
</evidence>
<dbReference type="InParanoid" id="A0A371R8G0"/>
<feature type="disulfide bond" evidence="8">
    <location>
        <begin position="522"/>
        <end position="534"/>
    </location>
</feature>
<dbReference type="CDD" id="cd06461">
    <property type="entry name" value="M2_ACE"/>
    <property type="match status" value="1"/>
</dbReference>
<evidence type="ECO:0000256" key="4">
    <source>
        <dbReference type="PIRSR" id="PIRSR601548-1"/>
    </source>
</evidence>
<dbReference type="GO" id="GO:0008237">
    <property type="term" value="F:metallopeptidase activity"/>
    <property type="evidence" value="ECO:0007669"/>
    <property type="project" value="InterPro"/>
</dbReference>
<evidence type="ECO:0000256" key="2">
    <source>
        <dbReference type="ARBA" id="ARBA00023157"/>
    </source>
</evidence>
<feature type="binding site" evidence="7">
    <location>
        <position position="373"/>
    </location>
    <ligand>
        <name>Zn(2+)</name>
        <dbReference type="ChEBI" id="CHEBI:29105"/>
        <label>1</label>
        <note>catalytic</note>
    </ligand>
</feature>
<dbReference type="GO" id="GO:0006508">
    <property type="term" value="P:proteolysis"/>
    <property type="evidence" value="ECO:0007669"/>
    <property type="project" value="InterPro"/>
</dbReference>
<feature type="binding site" evidence="6">
    <location>
        <position position="506"/>
    </location>
    <ligand>
        <name>chloride</name>
        <dbReference type="ChEBI" id="CHEBI:17996"/>
        <label>1</label>
    </ligand>
</feature>
<dbReference type="Gene3D" id="1.10.1370.30">
    <property type="match status" value="2"/>
</dbReference>